<evidence type="ECO:0000313" key="1">
    <source>
        <dbReference type="EMBL" id="RUT13147.1"/>
    </source>
</evidence>
<comment type="caution">
    <text evidence="1">The sequence shown here is derived from an EMBL/GenBank/DDBJ whole genome shotgun (WGS) entry which is preliminary data.</text>
</comment>
<dbReference type="Proteomes" id="UP000282574">
    <property type="component" value="Unassembled WGS sequence"/>
</dbReference>
<proteinExistence type="predicted"/>
<evidence type="ECO:0000313" key="2">
    <source>
        <dbReference type="Proteomes" id="UP000282574"/>
    </source>
</evidence>
<keyword evidence="2" id="KW-1185">Reference proteome</keyword>
<organism evidence="1 2">
    <name type="scientific">Chroococcidiopsis cubana SAG 39.79</name>
    <dbReference type="NCBI Taxonomy" id="388085"/>
    <lineage>
        <taxon>Bacteria</taxon>
        <taxon>Bacillati</taxon>
        <taxon>Cyanobacteriota</taxon>
        <taxon>Cyanophyceae</taxon>
        <taxon>Chroococcidiopsidales</taxon>
        <taxon>Chroococcidiopsidaceae</taxon>
        <taxon>Chroococcidiopsis</taxon>
    </lineage>
</organism>
<reference evidence="1 2" key="1">
    <citation type="journal article" date="2019" name="Genome Biol. Evol.">
        <title>Day and night: Metabolic profiles and evolutionary relationships of six axenic non-marine cyanobacteria.</title>
        <authorList>
            <person name="Will S.E."/>
            <person name="Henke P."/>
            <person name="Boedeker C."/>
            <person name="Huang S."/>
            <person name="Brinkmann H."/>
            <person name="Rohde M."/>
            <person name="Jarek M."/>
            <person name="Friedl T."/>
            <person name="Seufert S."/>
            <person name="Schumacher M."/>
            <person name="Overmann J."/>
            <person name="Neumann-Schaal M."/>
            <person name="Petersen J."/>
        </authorList>
    </citation>
    <scope>NUCLEOTIDE SEQUENCE [LARGE SCALE GENOMIC DNA]</scope>
    <source>
        <strain evidence="1 2">SAG 39.79</strain>
    </source>
</reference>
<dbReference type="EMBL" id="RSCK01000009">
    <property type="protein sequence ID" value="RUT13147.1"/>
    <property type="molecule type" value="Genomic_DNA"/>
</dbReference>
<accession>A0AB37UP33</accession>
<name>A0AB37UP33_9CYAN</name>
<gene>
    <name evidence="1" type="ORF">DSM107010_17030</name>
</gene>
<sequence>MAIDFNRALQRKFVEEMFRSPATLGALFTTDDERLRYQDLCFPYLEQMYQAAKADDSDRFWSIFSRVEHAEPQRLAWFAYHYLLVCEDRKLVVWYLDQVIDGKSHPYMKSPK</sequence>
<dbReference type="AlphaFoldDB" id="A0AB37UP33"/>
<dbReference type="RefSeq" id="WP_106167335.1">
    <property type="nucleotide sequence ID" value="NZ_JAVKZF010000001.1"/>
</dbReference>
<protein>
    <submittedName>
        <fullName evidence="1">Uncharacterized protein</fullName>
    </submittedName>
</protein>